<comment type="caution">
    <text evidence="3">The sequence shown here is derived from an EMBL/GenBank/DDBJ whole genome shotgun (WGS) entry which is preliminary data.</text>
</comment>
<feature type="region of interest" description="Disordered" evidence="1">
    <location>
        <begin position="23"/>
        <end position="72"/>
    </location>
</feature>
<keyword evidence="2" id="KW-0732">Signal</keyword>
<accession>K0RJD8</accession>
<gene>
    <name evidence="3" type="ORF">THAOC_34535</name>
</gene>
<dbReference type="AlphaFoldDB" id="K0RJD8"/>
<feature type="compositionally biased region" description="Basic residues" evidence="1">
    <location>
        <begin position="251"/>
        <end position="266"/>
    </location>
</feature>
<protein>
    <submittedName>
        <fullName evidence="3">Uncharacterized protein</fullName>
    </submittedName>
</protein>
<dbReference type="eggNOG" id="ENOG502SCF0">
    <property type="taxonomic scope" value="Eukaryota"/>
</dbReference>
<evidence type="ECO:0000313" key="3">
    <source>
        <dbReference type="EMBL" id="EJK46782.1"/>
    </source>
</evidence>
<dbReference type="EMBL" id="AGNL01047544">
    <property type="protein sequence ID" value="EJK46782.1"/>
    <property type="molecule type" value="Genomic_DNA"/>
</dbReference>
<evidence type="ECO:0000256" key="2">
    <source>
        <dbReference type="SAM" id="SignalP"/>
    </source>
</evidence>
<evidence type="ECO:0000256" key="1">
    <source>
        <dbReference type="SAM" id="MobiDB-lite"/>
    </source>
</evidence>
<proteinExistence type="predicted"/>
<feature type="compositionally biased region" description="Basic residues" evidence="1">
    <location>
        <begin position="219"/>
        <end position="234"/>
    </location>
</feature>
<name>K0RJD8_THAOC</name>
<feature type="region of interest" description="Disordered" evidence="1">
    <location>
        <begin position="508"/>
        <end position="528"/>
    </location>
</feature>
<feature type="signal peptide" evidence="2">
    <location>
        <begin position="1"/>
        <end position="20"/>
    </location>
</feature>
<feature type="region of interest" description="Disordered" evidence="1">
    <location>
        <begin position="212"/>
        <end position="271"/>
    </location>
</feature>
<keyword evidence="4" id="KW-1185">Reference proteome</keyword>
<feature type="chain" id="PRO_5003836332" evidence="2">
    <location>
        <begin position="21"/>
        <end position="528"/>
    </location>
</feature>
<feature type="compositionally biased region" description="Polar residues" evidence="1">
    <location>
        <begin position="518"/>
        <end position="528"/>
    </location>
</feature>
<sequence>MRSRRTATMAAALLLPTAVAFSTSPGSRRISPSIGSSAAERPTGGRGGQTSLAAASHGRDGHSVGSGRASLGGGSGAQAALSTVSLAVALTLSPLLSVDGGAAHAYEESDYASETVTEVVGQLKSNAGDVDKTFGTLEEVAKIITEGKGVGGTLTYGTLIRGKKVKQGGLCLLFRVSPRWKKWALGWNNFGARRVNRVQRIADARDIRLKLPNAESRGRQAKRGRGGGRGHGHLQPRPVPADQLGEGASRFGHRRQPQGRSFRRGRQGVERGQRVRVRLPQVQARSAAHVRDPGLPEDRSLLGRCPLPGGDICAEEREGGVPATKHEPQSKAASIRDVVGQYLLHFGPVSLQILLGELAIALIGWRILIAQSEDVLIESGKGSKLVVELPELADSHRVEFLDGALLDLLPVYRHEPLVCQCLQGHEAKACDERQALSHAFGRHAAAVPNYARDAQLLKERLVLRDEVVVVRVAGPVWIGAVRVGHVFADRFAAASLLNLLLRLPPHRLSSGGTDTPADDTQQLSGEEQ</sequence>
<dbReference type="Proteomes" id="UP000266841">
    <property type="component" value="Unassembled WGS sequence"/>
</dbReference>
<evidence type="ECO:0000313" key="4">
    <source>
        <dbReference type="Proteomes" id="UP000266841"/>
    </source>
</evidence>
<feature type="compositionally biased region" description="Low complexity" evidence="1">
    <location>
        <begin position="23"/>
        <end position="39"/>
    </location>
</feature>
<organism evidence="3 4">
    <name type="scientific">Thalassiosira oceanica</name>
    <name type="common">Marine diatom</name>
    <dbReference type="NCBI Taxonomy" id="159749"/>
    <lineage>
        <taxon>Eukaryota</taxon>
        <taxon>Sar</taxon>
        <taxon>Stramenopiles</taxon>
        <taxon>Ochrophyta</taxon>
        <taxon>Bacillariophyta</taxon>
        <taxon>Coscinodiscophyceae</taxon>
        <taxon>Thalassiosirophycidae</taxon>
        <taxon>Thalassiosirales</taxon>
        <taxon>Thalassiosiraceae</taxon>
        <taxon>Thalassiosira</taxon>
    </lineage>
</organism>
<reference evidence="3 4" key="1">
    <citation type="journal article" date="2012" name="Genome Biol.">
        <title>Genome and low-iron response of an oceanic diatom adapted to chronic iron limitation.</title>
        <authorList>
            <person name="Lommer M."/>
            <person name="Specht M."/>
            <person name="Roy A.S."/>
            <person name="Kraemer L."/>
            <person name="Andreson R."/>
            <person name="Gutowska M.A."/>
            <person name="Wolf J."/>
            <person name="Bergner S.V."/>
            <person name="Schilhabel M.B."/>
            <person name="Klostermeier U.C."/>
            <person name="Beiko R.G."/>
            <person name="Rosenstiel P."/>
            <person name="Hippler M."/>
            <person name="Laroche J."/>
        </authorList>
    </citation>
    <scope>NUCLEOTIDE SEQUENCE [LARGE SCALE GENOMIC DNA]</scope>
    <source>
        <strain evidence="3 4">CCMP1005</strain>
    </source>
</reference>